<gene>
    <name evidence="3" type="ORF">XM38_048760</name>
</gene>
<dbReference type="InterPro" id="IPR000160">
    <property type="entry name" value="GGDEF_dom"/>
</dbReference>
<accession>A0A1Z3HUG2</accession>
<dbReference type="SUPFAM" id="SSF55073">
    <property type="entry name" value="Nucleotide cyclase"/>
    <property type="match status" value="1"/>
</dbReference>
<evidence type="ECO:0000259" key="2">
    <source>
        <dbReference type="PROSITE" id="PS50887"/>
    </source>
</evidence>
<dbReference type="Proteomes" id="UP000191901">
    <property type="component" value="Chromosome"/>
</dbReference>
<dbReference type="PROSITE" id="PS50887">
    <property type="entry name" value="GGDEF"/>
    <property type="match status" value="1"/>
</dbReference>
<sequence>MGVLLRSPQQLPLGTLCAIDYAPREIGGNIVACLQDFAEIVKYELYRRAADTAWLNLTSQVSSADLPSMAMNAGDFRSAANQLLLINNGGFVANFICDVPKLQNINRTFGGAVGSELLLEIARRIRLTISKRRFLLGRDLPHRFVGLVDLSGPNDTLEKLADELSSTIGNRVQTSTNVISTPINIGLTLFAPADDSIDDSIRRAQLAIDDIPVTSSGVVTSVFRSELHDRMIRCYGIAAILEPALNDKNIQVFFQPKISVRNSQIIGAEALMRWTDDQLGPISPLEILEAAQKIDFMPLLDEGILKSVCSQLTAWMRRGLNVFPISINLSGTTFMLPNFVERVTSILSEYQLPFHLIDREGNSSCNCDYRAGINYLVDATTSYEFELALPDTSSSTRLEESKLKGWWGSCTASALRWWSRP</sequence>
<dbReference type="InterPro" id="IPR035919">
    <property type="entry name" value="EAL_sf"/>
</dbReference>
<protein>
    <submittedName>
        <fullName evidence="3">GGDEF-domain containing protein</fullName>
    </submittedName>
</protein>
<organism evidence="3 4">
    <name type="scientific">Halomicronema hongdechloris C2206</name>
    <dbReference type="NCBI Taxonomy" id="1641165"/>
    <lineage>
        <taxon>Bacteria</taxon>
        <taxon>Bacillati</taxon>
        <taxon>Cyanobacteriota</taxon>
        <taxon>Cyanophyceae</taxon>
        <taxon>Nodosilineales</taxon>
        <taxon>Nodosilineaceae</taxon>
        <taxon>Halomicronema</taxon>
    </lineage>
</organism>
<dbReference type="GO" id="GO:0071111">
    <property type="term" value="F:cyclic-guanylate-specific phosphodiesterase activity"/>
    <property type="evidence" value="ECO:0007669"/>
    <property type="project" value="InterPro"/>
</dbReference>
<dbReference type="SUPFAM" id="SSF141868">
    <property type="entry name" value="EAL domain-like"/>
    <property type="match status" value="1"/>
</dbReference>
<dbReference type="PANTHER" id="PTHR33121:SF71">
    <property type="entry name" value="OXYGEN SENSOR PROTEIN DOSP"/>
    <property type="match status" value="1"/>
</dbReference>
<dbReference type="SMART" id="SM00052">
    <property type="entry name" value="EAL"/>
    <property type="match status" value="1"/>
</dbReference>
<dbReference type="CDD" id="cd01948">
    <property type="entry name" value="EAL"/>
    <property type="match status" value="1"/>
</dbReference>
<dbReference type="InterPro" id="IPR043128">
    <property type="entry name" value="Rev_trsase/Diguanyl_cyclase"/>
</dbReference>
<reference evidence="3 4" key="1">
    <citation type="journal article" date="2016" name="Biochim. Biophys. Acta">
        <title>Characterization of red-shifted phycobilisomes isolated from the chlorophyll f-containing cyanobacterium Halomicronema hongdechloris.</title>
        <authorList>
            <person name="Li Y."/>
            <person name="Lin Y."/>
            <person name="Garvey C.J."/>
            <person name="Birch D."/>
            <person name="Corkery R.W."/>
            <person name="Loughlin P.C."/>
            <person name="Scheer H."/>
            <person name="Willows R.D."/>
            <person name="Chen M."/>
        </authorList>
    </citation>
    <scope>NUCLEOTIDE SEQUENCE [LARGE SCALE GENOMIC DNA]</scope>
    <source>
        <strain evidence="3 4">C2206</strain>
    </source>
</reference>
<dbReference type="Gene3D" id="3.20.20.450">
    <property type="entry name" value="EAL domain"/>
    <property type="match status" value="1"/>
</dbReference>
<dbReference type="AlphaFoldDB" id="A0A1Z3HUG2"/>
<proteinExistence type="predicted"/>
<evidence type="ECO:0000259" key="1">
    <source>
        <dbReference type="PROSITE" id="PS50883"/>
    </source>
</evidence>
<dbReference type="InterPro" id="IPR029787">
    <property type="entry name" value="Nucleotide_cyclase"/>
</dbReference>
<dbReference type="InterPro" id="IPR050706">
    <property type="entry name" value="Cyclic-di-GMP_PDE-like"/>
</dbReference>
<keyword evidence="4" id="KW-1185">Reference proteome</keyword>
<dbReference type="KEGG" id="hhg:XM38_048760"/>
<feature type="domain" description="GGDEF" evidence="2">
    <location>
        <begin position="90"/>
        <end position="225"/>
    </location>
</feature>
<dbReference type="Pfam" id="PF00563">
    <property type="entry name" value="EAL"/>
    <property type="match status" value="1"/>
</dbReference>
<dbReference type="STRING" id="1641165.XM38_18935"/>
<dbReference type="PROSITE" id="PS50883">
    <property type="entry name" value="EAL"/>
    <property type="match status" value="1"/>
</dbReference>
<feature type="domain" description="EAL" evidence="1">
    <location>
        <begin position="234"/>
        <end position="421"/>
    </location>
</feature>
<evidence type="ECO:0000313" key="3">
    <source>
        <dbReference type="EMBL" id="ASC73902.1"/>
    </source>
</evidence>
<dbReference type="Pfam" id="PF00990">
    <property type="entry name" value="GGDEF"/>
    <property type="match status" value="1"/>
</dbReference>
<dbReference type="Gene3D" id="3.30.70.270">
    <property type="match status" value="1"/>
</dbReference>
<dbReference type="PANTHER" id="PTHR33121">
    <property type="entry name" value="CYCLIC DI-GMP PHOSPHODIESTERASE PDEF"/>
    <property type="match status" value="1"/>
</dbReference>
<dbReference type="InterPro" id="IPR001633">
    <property type="entry name" value="EAL_dom"/>
</dbReference>
<dbReference type="EMBL" id="CP021983">
    <property type="protein sequence ID" value="ASC73902.1"/>
    <property type="molecule type" value="Genomic_DNA"/>
</dbReference>
<name>A0A1Z3HUG2_9CYAN</name>
<evidence type="ECO:0000313" key="4">
    <source>
        <dbReference type="Proteomes" id="UP000191901"/>
    </source>
</evidence>